<reference evidence="8 9" key="1">
    <citation type="submission" date="2019-03" db="EMBL/GenBank/DDBJ databases">
        <title>Genomic Encyclopedia of Type Strains, Phase IV (KMG-IV): sequencing the most valuable type-strain genomes for metagenomic binning, comparative biology and taxonomic classification.</title>
        <authorList>
            <person name="Goeker M."/>
        </authorList>
    </citation>
    <scope>NUCLEOTIDE SEQUENCE [LARGE SCALE GENOMIC DNA]</scope>
    <source>
        <strain evidence="8 9">DSM 25082</strain>
    </source>
</reference>
<organism evidence="8 9">
    <name type="scientific">Roseateles asaccharophilus</name>
    <dbReference type="NCBI Taxonomy" id="582607"/>
    <lineage>
        <taxon>Bacteria</taxon>
        <taxon>Pseudomonadati</taxon>
        <taxon>Pseudomonadota</taxon>
        <taxon>Betaproteobacteria</taxon>
        <taxon>Burkholderiales</taxon>
        <taxon>Sphaerotilaceae</taxon>
        <taxon>Roseateles</taxon>
    </lineage>
</organism>
<dbReference type="InterPro" id="IPR001789">
    <property type="entry name" value="Sig_transdc_resp-reg_receiver"/>
</dbReference>
<dbReference type="FunFam" id="3.40.50.2300:FF:000001">
    <property type="entry name" value="DNA-binding response regulator PhoB"/>
    <property type="match status" value="1"/>
</dbReference>
<feature type="domain" description="Response regulatory" evidence="7">
    <location>
        <begin position="4"/>
        <end position="121"/>
    </location>
</feature>
<sequence>MSKTVLIVDDHADIRRLIRMTLEFEDYQIHEAADGESALQLAAALRPDVVLLDVMMPRALDGLQVCARLKAEPRFAGMQVILLSARGQARDREAGLRAGADAYMIKPFSPLQLIEHLASLSHSD</sequence>
<dbReference type="RefSeq" id="WP_133601541.1">
    <property type="nucleotide sequence ID" value="NZ_JAUFPJ010000005.1"/>
</dbReference>
<dbReference type="InterPro" id="IPR011006">
    <property type="entry name" value="CheY-like_superfamily"/>
</dbReference>
<keyword evidence="2" id="KW-0902">Two-component regulatory system</keyword>
<dbReference type="PROSITE" id="PS50110">
    <property type="entry name" value="RESPONSE_REGULATORY"/>
    <property type="match status" value="1"/>
</dbReference>
<evidence type="ECO:0000313" key="9">
    <source>
        <dbReference type="Proteomes" id="UP000295357"/>
    </source>
</evidence>
<feature type="modified residue" description="4-aspartylphosphate" evidence="6">
    <location>
        <position position="53"/>
    </location>
</feature>
<dbReference type="OrthoDB" id="9800897at2"/>
<dbReference type="GO" id="GO:0003677">
    <property type="term" value="F:DNA binding"/>
    <property type="evidence" value="ECO:0007669"/>
    <property type="project" value="UniProtKB-KW"/>
</dbReference>
<evidence type="ECO:0000256" key="4">
    <source>
        <dbReference type="ARBA" id="ARBA00023125"/>
    </source>
</evidence>
<dbReference type="AlphaFoldDB" id="A0A4V3CK48"/>
<keyword evidence="3" id="KW-0805">Transcription regulation</keyword>
<keyword evidence="5" id="KW-0804">Transcription</keyword>
<dbReference type="InterPro" id="IPR050595">
    <property type="entry name" value="Bact_response_regulator"/>
</dbReference>
<comment type="caution">
    <text evidence="8">The sequence shown here is derived from an EMBL/GenBank/DDBJ whole genome shotgun (WGS) entry which is preliminary data.</text>
</comment>
<evidence type="ECO:0000256" key="1">
    <source>
        <dbReference type="ARBA" id="ARBA00022553"/>
    </source>
</evidence>
<dbReference type="Pfam" id="PF00072">
    <property type="entry name" value="Response_reg"/>
    <property type="match status" value="1"/>
</dbReference>
<dbReference type="Proteomes" id="UP000295357">
    <property type="component" value="Unassembled WGS sequence"/>
</dbReference>
<accession>A0A4V3CK48</accession>
<dbReference type="PANTHER" id="PTHR44591">
    <property type="entry name" value="STRESS RESPONSE REGULATOR PROTEIN 1"/>
    <property type="match status" value="1"/>
</dbReference>
<evidence type="ECO:0000256" key="6">
    <source>
        <dbReference type="PROSITE-ProRule" id="PRU00169"/>
    </source>
</evidence>
<dbReference type="Gene3D" id="3.40.50.2300">
    <property type="match status" value="1"/>
</dbReference>
<dbReference type="EMBL" id="SNXE01000001">
    <property type="protein sequence ID" value="TDP12587.1"/>
    <property type="molecule type" value="Genomic_DNA"/>
</dbReference>
<evidence type="ECO:0000256" key="2">
    <source>
        <dbReference type="ARBA" id="ARBA00023012"/>
    </source>
</evidence>
<evidence type="ECO:0000256" key="5">
    <source>
        <dbReference type="ARBA" id="ARBA00023163"/>
    </source>
</evidence>
<dbReference type="CDD" id="cd17574">
    <property type="entry name" value="REC_OmpR"/>
    <property type="match status" value="1"/>
</dbReference>
<protein>
    <submittedName>
        <fullName evidence="8">Response regulator receiver domain-containing protein</fullName>
    </submittedName>
</protein>
<dbReference type="GO" id="GO:0000160">
    <property type="term" value="P:phosphorelay signal transduction system"/>
    <property type="evidence" value="ECO:0007669"/>
    <property type="project" value="UniProtKB-KW"/>
</dbReference>
<keyword evidence="4" id="KW-0238">DNA-binding</keyword>
<name>A0A4V3CK48_9BURK</name>
<keyword evidence="9" id="KW-1185">Reference proteome</keyword>
<dbReference type="SUPFAM" id="SSF52172">
    <property type="entry name" value="CheY-like"/>
    <property type="match status" value="1"/>
</dbReference>
<evidence type="ECO:0000256" key="3">
    <source>
        <dbReference type="ARBA" id="ARBA00023015"/>
    </source>
</evidence>
<keyword evidence="1 6" id="KW-0597">Phosphoprotein</keyword>
<evidence type="ECO:0000313" key="8">
    <source>
        <dbReference type="EMBL" id="TDP12587.1"/>
    </source>
</evidence>
<dbReference type="SMART" id="SM00448">
    <property type="entry name" value="REC"/>
    <property type="match status" value="1"/>
</dbReference>
<dbReference type="PANTHER" id="PTHR44591:SF3">
    <property type="entry name" value="RESPONSE REGULATORY DOMAIN-CONTAINING PROTEIN"/>
    <property type="match status" value="1"/>
</dbReference>
<evidence type="ECO:0000259" key="7">
    <source>
        <dbReference type="PROSITE" id="PS50110"/>
    </source>
</evidence>
<proteinExistence type="predicted"/>
<gene>
    <name evidence="8" type="ORF">DFR39_10159</name>
</gene>